<keyword evidence="1" id="KW-1133">Transmembrane helix</keyword>
<evidence type="ECO:0000256" key="1">
    <source>
        <dbReference type="SAM" id="Phobius"/>
    </source>
</evidence>
<organism evidence="2">
    <name type="scientific">uncultured Aureispira sp</name>
    <dbReference type="NCBI Taxonomy" id="1331704"/>
    <lineage>
        <taxon>Bacteria</taxon>
        <taxon>Pseudomonadati</taxon>
        <taxon>Bacteroidota</taxon>
        <taxon>Saprospiria</taxon>
        <taxon>Saprospirales</taxon>
        <taxon>Saprospiraceae</taxon>
        <taxon>Aureispira</taxon>
        <taxon>environmental samples</taxon>
    </lineage>
</organism>
<feature type="transmembrane region" description="Helical" evidence="1">
    <location>
        <begin position="7"/>
        <end position="26"/>
    </location>
</feature>
<dbReference type="InterPro" id="IPR025250">
    <property type="entry name" value="DUF4199"/>
</dbReference>
<name>A0A6S6TD76_9BACT</name>
<feature type="transmembrane region" description="Helical" evidence="1">
    <location>
        <begin position="162"/>
        <end position="180"/>
    </location>
</feature>
<keyword evidence="1" id="KW-0472">Membrane</keyword>
<dbReference type="AlphaFoldDB" id="A0A6S6TD76"/>
<feature type="transmembrane region" description="Helical" evidence="1">
    <location>
        <begin position="38"/>
        <end position="57"/>
    </location>
</feature>
<keyword evidence="1" id="KW-0812">Transmembrane</keyword>
<dbReference type="EMBL" id="CACVAQ010000192">
    <property type="protein sequence ID" value="CAA6812857.1"/>
    <property type="molecule type" value="Genomic_DNA"/>
</dbReference>
<gene>
    <name evidence="2" type="ORF">HELGO_WM39310</name>
</gene>
<dbReference type="Pfam" id="PF13858">
    <property type="entry name" value="DUF4199"/>
    <property type="match status" value="1"/>
</dbReference>
<reference evidence="2" key="1">
    <citation type="submission" date="2020-01" db="EMBL/GenBank/DDBJ databases">
        <authorList>
            <person name="Meier V. D."/>
            <person name="Meier V D."/>
        </authorList>
    </citation>
    <scope>NUCLEOTIDE SEQUENCE</scope>
    <source>
        <strain evidence="2">HLG_WM_MAG_10</strain>
    </source>
</reference>
<feature type="transmembrane region" description="Helical" evidence="1">
    <location>
        <begin position="69"/>
        <end position="90"/>
    </location>
</feature>
<proteinExistence type="predicted"/>
<sequence>MNRIKHGLKFAAVGGLLYLLGIYLIHLGGLDFTSISDWWFRGILVFFVILSIVLQKGKNNGFLSFVEGFQLGMATTCFLAVFMTIATWLYCDYLNPMYTENYEKEYRALHYEKMMRRYIAEHWERDTITPGAIDTIQRGLDLNVNNQVGELFTTAGQVKSNFLHSFFWGIMISLTVALLARNVKEDE</sequence>
<evidence type="ECO:0008006" key="3">
    <source>
        <dbReference type="Google" id="ProtNLM"/>
    </source>
</evidence>
<protein>
    <recommendedName>
        <fullName evidence="3">DUF4199 domain-containing protein</fullName>
    </recommendedName>
</protein>
<accession>A0A6S6TD76</accession>
<evidence type="ECO:0000313" key="2">
    <source>
        <dbReference type="EMBL" id="CAA6812857.1"/>
    </source>
</evidence>